<dbReference type="PROSITE" id="PS50893">
    <property type="entry name" value="ABC_TRANSPORTER_2"/>
    <property type="match status" value="1"/>
</dbReference>
<protein>
    <recommendedName>
        <fullName evidence="10">ABC transporter ATP-binding protein</fullName>
    </recommendedName>
</protein>
<keyword evidence="6 10" id="KW-0067">ATP-binding</keyword>
<evidence type="ECO:0000256" key="6">
    <source>
        <dbReference type="ARBA" id="ARBA00022840"/>
    </source>
</evidence>
<keyword evidence="3 10" id="KW-0813">Transport</keyword>
<dbReference type="Gene3D" id="3.40.50.300">
    <property type="entry name" value="P-loop containing nucleotide triphosphate hydrolases"/>
    <property type="match status" value="1"/>
</dbReference>
<evidence type="ECO:0000256" key="1">
    <source>
        <dbReference type="ARBA" id="ARBA00004202"/>
    </source>
</evidence>
<name>A0A5D6WPP4_9FIRM</name>
<evidence type="ECO:0000259" key="11">
    <source>
        <dbReference type="PROSITE" id="PS50893"/>
    </source>
</evidence>
<evidence type="ECO:0000256" key="10">
    <source>
        <dbReference type="RuleBase" id="RU364103"/>
    </source>
</evidence>
<reference evidence="12 13" key="1">
    <citation type="submission" date="2019-08" db="EMBL/GenBank/DDBJ databases">
        <title>Selenomonas sp. mPRGC5 and Selenomonas sp. mPRGC8 isolated from ruminal fluid of dairy goat (Capra hircus).</title>
        <authorList>
            <person name="Poothong S."/>
            <person name="Nuengjamnong C."/>
            <person name="Tanasupawat S."/>
        </authorList>
    </citation>
    <scope>NUCLEOTIDE SEQUENCE [LARGE SCALE GENOMIC DNA]</scope>
    <source>
        <strain evidence="13">mPRGC8</strain>
    </source>
</reference>
<evidence type="ECO:0000313" key="12">
    <source>
        <dbReference type="EMBL" id="TYZ30571.1"/>
    </source>
</evidence>
<dbReference type="GO" id="GO:0016887">
    <property type="term" value="F:ATP hydrolysis activity"/>
    <property type="evidence" value="ECO:0007669"/>
    <property type="project" value="InterPro"/>
</dbReference>
<sequence length="284" mass="31111">MQMAFIEVENLTHVYHPGTPQEFVALDKVNLSIAAGEFVAVLGTNGSGKSTLARHLNGLLLPTEGRCLVDGLDTCKAQDLWQIRQQIGMVFQNPDNQLIAAVVEDDVAFGPENLGVEPQEIRRRVKEALAAVNMTKFRTYAPHLLSGGQKQRIAIAGALAMQTRCLVLDEPTAMLDPQGREEVMQTVQRLHAEQGITIVYITHFMEEAAQADRLIVMDGGRVAADGTPRELFADVGAMKKRGLDVPVAAEVGWRLRQQGIKLPADIVTDEELLEALEAYTCQSN</sequence>
<dbReference type="EMBL" id="VTOZ01000003">
    <property type="protein sequence ID" value="TYZ30571.1"/>
    <property type="molecule type" value="Genomic_DNA"/>
</dbReference>
<dbReference type="AlphaFoldDB" id="A0A5D6WPP4"/>
<evidence type="ECO:0000256" key="4">
    <source>
        <dbReference type="ARBA" id="ARBA00022475"/>
    </source>
</evidence>
<dbReference type="InterPro" id="IPR015856">
    <property type="entry name" value="ABC_transpr_CbiO/EcfA_su"/>
</dbReference>
<dbReference type="Proteomes" id="UP000322783">
    <property type="component" value="Unassembled WGS sequence"/>
</dbReference>
<feature type="domain" description="ABC transporter" evidence="11">
    <location>
        <begin position="6"/>
        <end position="244"/>
    </location>
</feature>
<comment type="similarity">
    <text evidence="2 10">Belongs to the ABC transporter superfamily.</text>
</comment>
<dbReference type="CDD" id="cd03225">
    <property type="entry name" value="ABC_cobalt_CbiO_domain1"/>
    <property type="match status" value="1"/>
</dbReference>
<dbReference type="SUPFAM" id="SSF52540">
    <property type="entry name" value="P-loop containing nucleoside triphosphate hydrolases"/>
    <property type="match status" value="1"/>
</dbReference>
<accession>A0A5D6WPP4</accession>
<dbReference type="GO" id="GO:0042626">
    <property type="term" value="F:ATPase-coupled transmembrane transporter activity"/>
    <property type="evidence" value="ECO:0007669"/>
    <property type="project" value="TreeGrafter"/>
</dbReference>
<organism evidence="12 13">
    <name type="scientific">Selenomonas caprae</name>
    <dbReference type="NCBI Taxonomy" id="2606905"/>
    <lineage>
        <taxon>Bacteria</taxon>
        <taxon>Bacillati</taxon>
        <taxon>Bacillota</taxon>
        <taxon>Negativicutes</taxon>
        <taxon>Selenomonadales</taxon>
        <taxon>Selenomonadaceae</taxon>
        <taxon>Selenomonas</taxon>
    </lineage>
</organism>
<dbReference type="PANTHER" id="PTHR43553:SF24">
    <property type="entry name" value="ENERGY-COUPLING FACTOR TRANSPORTER ATP-BINDING PROTEIN ECFA1"/>
    <property type="match status" value="1"/>
</dbReference>
<dbReference type="InterPro" id="IPR003439">
    <property type="entry name" value="ABC_transporter-like_ATP-bd"/>
</dbReference>
<evidence type="ECO:0000256" key="2">
    <source>
        <dbReference type="ARBA" id="ARBA00005417"/>
    </source>
</evidence>
<evidence type="ECO:0000256" key="3">
    <source>
        <dbReference type="ARBA" id="ARBA00022448"/>
    </source>
</evidence>
<dbReference type="FunFam" id="3.40.50.300:FF:000224">
    <property type="entry name" value="Energy-coupling factor transporter ATP-binding protein EcfA"/>
    <property type="match status" value="1"/>
</dbReference>
<dbReference type="InterPro" id="IPR027417">
    <property type="entry name" value="P-loop_NTPase"/>
</dbReference>
<keyword evidence="5 10" id="KW-0547">Nucleotide-binding</keyword>
<dbReference type="SMART" id="SM00382">
    <property type="entry name" value="AAA"/>
    <property type="match status" value="1"/>
</dbReference>
<comment type="function">
    <text evidence="9">Probably part of an ABC transporter complex. Responsible for energy coupling to the transport system.</text>
</comment>
<comment type="subcellular location">
    <subcellularLocation>
        <location evidence="1 10">Cell membrane</location>
        <topology evidence="1 10">Peripheral membrane protein</topology>
    </subcellularLocation>
</comment>
<dbReference type="InterPro" id="IPR003593">
    <property type="entry name" value="AAA+_ATPase"/>
</dbReference>
<keyword evidence="4 10" id="KW-1003">Cell membrane</keyword>
<dbReference type="NCBIfam" id="TIGR01166">
    <property type="entry name" value="cbiO"/>
    <property type="match status" value="1"/>
</dbReference>
<evidence type="ECO:0000256" key="8">
    <source>
        <dbReference type="ARBA" id="ARBA00023136"/>
    </source>
</evidence>
<dbReference type="GO" id="GO:0006824">
    <property type="term" value="P:cobalt ion transport"/>
    <property type="evidence" value="ECO:0007669"/>
    <property type="project" value="InterPro"/>
</dbReference>
<dbReference type="InterPro" id="IPR030947">
    <property type="entry name" value="EcfA_1"/>
</dbReference>
<gene>
    <name evidence="12" type="ORF">FZ041_02170</name>
</gene>
<dbReference type="NCBIfam" id="TIGR04520">
    <property type="entry name" value="ECF_ATPase_1"/>
    <property type="match status" value="1"/>
</dbReference>
<keyword evidence="7" id="KW-1278">Translocase</keyword>
<evidence type="ECO:0000256" key="9">
    <source>
        <dbReference type="ARBA" id="ARBA00025157"/>
    </source>
</evidence>
<dbReference type="PROSITE" id="PS00211">
    <property type="entry name" value="ABC_TRANSPORTER_1"/>
    <property type="match status" value="1"/>
</dbReference>
<dbReference type="GO" id="GO:0043190">
    <property type="term" value="C:ATP-binding cassette (ABC) transporter complex"/>
    <property type="evidence" value="ECO:0007669"/>
    <property type="project" value="TreeGrafter"/>
</dbReference>
<comment type="function">
    <text evidence="10">Part of an ABC transporter complex. Responsible for energy coupling to the transport system.</text>
</comment>
<keyword evidence="8 10" id="KW-0472">Membrane</keyword>
<dbReference type="PANTHER" id="PTHR43553">
    <property type="entry name" value="HEAVY METAL TRANSPORTER"/>
    <property type="match status" value="1"/>
</dbReference>
<dbReference type="GO" id="GO:0005524">
    <property type="term" value="F:ATP binding"/>
    <property type="evidence" value="ECO:0007669"/>
    <property type="project" value="UniProtKB-UniRule"/>
</dbReference>
<evidence type="ECO:0000313" key="13">
    <source>
        <dbReference type="Proteomes" id="UP000322783"/>
    </source>
</evidence>
<dbReference type="InterPro" id="IPR017871">
    <property type="entry name" value="ABC_transporter-like_CS"/>
</dbReference>
<evidence type="ECO:0000256" key="5">
    <source>
        <dbReference type="ARBA" id="ARBA00022741"/>
    </source>
</evidence>
<evidence type="ECO:0000256" key="7">
    <source>
        <dbReference type="ARBA" id="ARBA00022967"/>
    </source>
</evidence>
<comment type="caution">
    <text evidence="12">The sequence shown here is derived from an EMBL/GenBank/DDBJ whole genome shotgun (WGS) entry which is preliminary data.</text>
</comment>
<dbReference type="Pfam" id="PF00005">
    <property type="entry name" value="ABC_tran"/>
    <property type="match status" value="1"/>
</dbReference>
<proteinExistence type="inferred from homology"/>
<keyword evidence="13" id="KW-1185">Reference proteome</keyword>
<dbReference type="InterPro" id="IPR005876">
    <property type="entry name" value="Co_trans_ATP-bd"/>
</dbReference>
<dbReference type="InterPro" id="IPR050095">
    <property type="entry name" value="ECF_ABC_transporter_ATP-bd"/>
</dbReference>